<protein>
    <recommendedName>
        <fullName evidence="3">ABC transporter ATPase</fullName>
    </recommendedName>
</protein>
<dbReference type="RefSeq" id="WP_346819660.1">
    <property type="nucleotide sequence ID" value="NZ_JBDKWZ010000001.1"/>
</dbReference>
<accession>A0AAW9S7H6</accession>
<reference evidence="1 2" key="1">
    <citation type="submission" date="2024-04" db="EMBL/GenBank/DDBJ databases">
        <title>Novel genus in family Flammeovirgaceae.</title>
        <authorList>
            <person name="Nguyen T.H."/>
            <person name="Vuong T.Q."/>
            <person name="Le H."/>
            <person name="Kim S.-G."/>
        </authorList>
    </citation>
    <scope>NUCLEOTIDE SEQUENCE [LARGE SCALE GENOMIC DNA]</scope>
    <source>
        <strain evidence="1 2">JCM 23209</strain>
    </source>
</reference>
<evidence type="ECO:0000313" key="1">
    <source>
        <dbReference type="EMBL" id="MEN7546881.1"/>
    </source>
</evidence>
<sequence>MLANIEDLSGQSRVWIYQSSRQLNEEEVQTVQSTIESFIQAWDAHGAPLKGAVQVQYQQFIVLAVDEAYNAASGCSIDKSVAVIRDLEQRLQISLLDRSQVAFLNEQEEVFVLHFSKLKEAVTQGVINEESLLLNNSDQSLETFRQGWKVKAGESWLSRYFKKASV</sequence>
<proteinExistence type="predicted"/>
<comment type="caution">
    <text evidence="1">The sequence shown here is derived from an EMBL/GenBank/DDBJ whole genome shotgun (WGS) entry which is preliminary data.</text>
</comment>
<evidence type="ECO:0008006" key="3">
    <source>
        <dbReference type="Google" id="ProtNLM"/>
    </source>
</evidence>
<name>A0AAW9S7H6_9BACT</name>
<dbReference type="Proteomes" id="UP001403385">
    <property type="component" value="Unassembled WGS sequence"/>
</dbReference>
<gene>
    <name evidence="1" type="ORF">AAG747_03100</name>
</gene>
<dbReference type="AlphaFoldDB" id="A0AAW9S7H6"/>
<organism evidence="1 2">
    <name type="scientific">Rapidithrix thailandica</name>
    <dbReference type="NCBI Taxonomy" id="413964"/>
    <lineage>
        <taxon>Bacteria</taxon>
        <taxon>Pseudomonadati</taxon>
        <taxon>Bacteroidota</taxon>
        <taxon>Cytophagia</taxon>
        <taxon>Cytophagales</taxon>
        <taxon>Flammeovirgaceae</taxon>
        <taxon>Rapidithrix</taxon>
    </lineage>
</organism>
<evidence type="ECO:0000313" key="2">
    <source>
        <dbReference type="Proteomes" id="UP001403385"/>
    </source>
</evidence>
<dbReference type="EMBL" id="JBDKWZ010000001">
    <property type="protein sequence ID" value="MEN7546881.1"/>
    <property type="molecule type" value="Genomic_DNA"/>
</dbReference>
<keyword evidence="2" id="KW-1185">Reference proteome</keyword>